<dbReference type="AlphaFoldDB" id="A0AAN8KGV2"/>
<feature type="region of interest" description="Disordered" evidence="1">
    <location>
        <begin position="1"/>
        <end position="84"/>
    </location>
</feature>
<evidence type="ECO:0000313" key="3">
    <source>
        <dbReference type="Proteomes" id="UP001347796"/>
    </source>
</evidence>
<proteinExistence type="predicted"/>
<evidence type="ECO:0000256" key="1">
    <source>
        <dbReference type="SAM" id="MobiDB-lite"/>
    </source>
</evidence>
<organism evidence="2 3">
    <name type="scientific">Patella caerulea</name>
    <name type="common">Rayed Mediterranean limpet</name>
    <dbReference type="NCBI Taxonomy" id="87958"/>
    <lineage>
        <taxon>Eukaryota</taxon>
        <taxon>Metazoa</taxon>
        <taxon>Spiralia</taxon>
        <taxon>Lophotrochozoa</taxon>
        <taxon>Mollusca</taxon>
        <taxon>Gastropoda</taxon>
        <taxon>Patellogastropoda</taxon>
        <taxon>Patelloidea</taxon>
        <taxon>Patellidae</taxon>
        <taxon>Patella</taxon>
    </lineage>
</organism>
<gene>
    <name evidence="2" type="ORF">SNE40_003613</name>
</gene>
<name>A0AAN8KGV2_PATCE</name>
<accession>A0AAN8KGV2</accession>
<dbReference type="Proteomes" id="UP001347796">
    <property type="component" value="Unassembled WGS sequence"/>
</dbReference>
<comment type="caution">
    <text evidence="2">The sequence shown here is derived from an EMBL/GenBank/DDBJ whole genome shotgun (WGS) entry which is preliminary data.</text>
</comment>
<protein>
    <submittedName>
        <fullName evidence="2">Uncharacterized protein</fullName>
    </submittedName>
</protein>
<feature type="compositionally biased region" description="Polar residues" evidence="1">
    <location>
        <begin position="1"/>
        <end position="13"/>
    </location>
</feature>
<evidence type="ECO:0000313" key="2">
    <source>
        <dbReference type="EMBL" id="KAK6192069.1"/>
    </source>
</evidence>
<keyword evidence="3" id="KW-1185">Reference proteome</keyword>
<reference evidence="2 3" key="1">
    <citation type="submission" date="2024-01" db="EMBL/GenBank/DDBJ databases">
        <title>The genome of the rayed Mediterranean limpet Patella caerulea (Linnaeus, 1758).</title>
        <authorList>
            <person name="Anh-Thu Weber A."/>
            <person name="Halstead-Nussloch G."/>
        </authorList>
    </citation>
    <scope>NUCLEOTIDE SEQUENCE [LARGE SCALE GENOMIC DNA]</scope>
    <source>
        <strain evidence="2">AATW-2023a</strain>
        <tissue evidence="2">Whole specimen</tissue>
    </source>
</reference>
<sequence>MQNKKTVPSSPNPQKRKPAATITSQTCPGSEDENEFLRALTQQAKRPKTHDISDSENDMVMEERDGKRSSNKFNSFFDNDYVHE</sequence>
<dbReference type="EMBL" id="JAZGQO010000002">
    <property type="protein sequence ID" value="KAK6192069.1"/>
    <property type="molecule type" value="Genomic_DNA"/>
</dbReference>